<sequence>MSENQTGGPWEPQPSPVPPHQQSSGPDDAFPTPVGAQPVPAGQSYPSGPGYAYPSAPAASQSAPVPAVPGVELGSWGRRVGGYLVDVLVAGIPLAIGEGIFVGGSLSDALNGTTSEVSAGGAAALIVGGLITLVLWAWNRGVLQGRSGRSIGKRAVGLRLIGERTHQPIGVGMALVRDILHVLDSFLYVGYLWPLWDPKKQTFADKILSTLSVRG</sequence>
<dbReference type="InterPro" id="IPR010432">
    <property type="entry name" value="RDD"/>
</dbReference>
<feature type="region of interest" description="Disordered" evidence="6">
    <location>
        <begin position="1"/>
        <end position="48"/>
    </location>
</feature>
<dbReference type="InterPro" id="IPR051791">
    <property type="entry name" value="Pra-immunoreactive"/>
</dbReference>
<evidence type="ECO:0000256" key="4">
    <source>
        <dbReference type="ARBA" id="ARBA00022989"/>
    </source>
</evidence>
<gene>
    <name evidence="9" type="ORF">Q6348_03300</name>
</gene>
<protein>
    <submittedName>
        <fullName evidence="9">RDD family protein</fullName>
    </submittedName>
</protein>
<keyword evidence="5 7" id="KW-0472">Membrane</keyword>
<evidence type="ECO:0000313" key="9">
    <source>
        <dbReference type="EMBL" id="MDO8106219.1"/>
    </source>
</evidence>
<feature type="transmembrane region" description="Helical" evidence="7">
    <location>
        <begin position="118"/>
        <end position="138"/>
    </location>
</feature>
<feature type="domain" description="RDD" evidence="8">
    <location>
        <begin position="74"/>
        <end position="207"/>
    </location>
</feature>
<keyword evidence="3 7" id="KW-0812">Transmembrane</keyword>
<keyword evidence="10" id="KW-1185">Reference proteome</keyword>
<evidence type="ECO:0000256" key="6">
    <source>
        <dbReference type="SAM" id="MobiDB-lite"/>
    </source>
</evidence>
<comment type="subcellular location">
    <subcellularLocation>
        <location evidence="1">Cell membrane</location>
        <topology evidence="1">Multi-pass membrane protein</topology>
    </subcellularLocation>
</comment>
<evidence type="ECO:0000256" key="3">
    <source>
        <dbReference type="ARBA" id="ARBA00022692"/>
    </source>
</evidence>
<dbReference type="EMBL" id="JAUQYP010000001">
    <property type="protein sequence ID" value="MDO8106219.1"/>
    <property type="molecule type" value="Genomic_DNA"/>
</dbReference>
<name>A0ABT9D5X7_9CELL</name>
<evidence type="ECO:0000256" key="2">
    <source>
        <dbReference type="ARBA" id="ARBA00022475"/>
    </source>
</evidence>
<proteinExistence type="predicted"/>
<evidence type="ECO:0000256" key="5">
    <source>
        <dbReference type="ARBA" id="ARBA00023136"/>
    </source>
</evidence>
<dbReference type="Pfam" id="PF06271">
    <property type="entry name" value="RDD"/>
    <property type="match status" value="1"/>
</dbReference>
<dbReference type="RefSeq" id="WP_304599904.1">
    <property type="nucleotide sequence ID" value="NZ_JAUQYO010000001.1"/>
</dbReference>
<keyword evidence="2" id="KW-1003">Cell membrane</keyword>
<evidence type="ECO:0000259" key="8">
    <source>
        <dbReference type="Pfam" id="PF06271"/>
    </source>
</evidence>
<dbReference type="PANTHER" id="PTHR36115:SF6">
    <property type="entry name" value="PROLINE-RICH ANTIGEN HOMOLOG"/>
    <property type="match status" value="1"/>
</dbReference>
<organism evidence="9 10">
    <name type="scientific">Actinotalea lenta</name>
    <dbReference type="NCBI Taxonomy" id="3064654"/>
    <lineage>
        <taxon>Bacteria</taxon>
        <taxon>Bacillati</taxon>
        <taxon>Actinomycetota</taxon>
        <taxon>Actinomycetes</taxon>
        <taxon>Micrococcales</taxon>
        <taxon>Cellulomonadaceae</taxon>
        <taxon>Actinotalea</taxon>
    </lineage>
</organism>
<evidence type="ECO:0000256" key="7">
    <source>
        <dbReference type="SAM" id="Phobius"/>
    </source>
</evidence>
<comment type="caution">
    <text evidence="9">The sequence shown here is derived from an EMBL/GenBank/DDBJ whole genome shotgun (WGS) entry which is preliminary data.</text>
</comment>
<feature type="transmembrane region" description="Helical" evidence="7">
    <location>
        <begin position="83"/>
        <end position="106"/>
    </location>
</feature>
<evidence type="ECO:0000256" key="1">
    <source>
        <dbReference type="ARBA" id="ARBA00004651"/>
    </source>
</evidence>
<keyword evidence="4 7" id="KW-1133">Transmembrane helix</keyword>
<evidence type="ECO:0000313" key="10">
    <source>
        <dbReference type="Proteomes" id="UP001232536"/>
    </source>
</evidence>
<dbReference type="Proteomes" id="UP001232536">
    <property type="component" value="Unassembled WGS sequence"/>
</dbReference>
<accession>A0ABT9D5X7</accession>
<reference evidence="9 10" key="1">
    <citation type="submission" date="2023-07" db="EMBL/GenBank/DDBJ databases">
        <title>Description of novel actinomycetes strains, isolated from tidal flat sediment.</title>
        <authorList>
            <person name="Lu C."/>
        </authorList>
    </citation>
    <scope>NUCLEOTIDE SEQUENCE [LARGE SCALE GENOMIC DNA]</scope>
    <source>
        <strain evidence="9 10">SYSU T00b441</strain>
    </source>
</reference>
<dbReference type="PANTHER" id="PTHR36115">
    <property type="entry name" value="PROLINE-RICH ANTIGEN HOMOLOG-RELATED"/>
    <property type="match status" value="1"/>
</dbReference>